<feature type="region of interest" description="Disordered" evidence="11">
    <location>
        <begin position="255"/>
        <end position="294"/>
    </location>
</feature>
<comment type="subunit">
    <text evidence="9">Associates with 90S and pre-40S pre-ribosomal particles.</text>
</comment>
<dbReference type="OrthoDB" id="448446at2759"/>
<evidence type="ECO:0000313" key="14">
    <source>
        <dbReference type="Proteomes" id="UP000005240"/>
    </source>
</evidence>
<dbReference type="InterPro" id="IPR009292">
    <property type="entry name" value="RRP36"/>
</dbReference>
<keyword evidence="4 9" id="KW-0698">rRNA processing</keyword>
<feature type="compositionally biased region" description="Polar residues" evidence="11">
    <location>
        <begin position="74"/>
        <end position="87"/>
    </location>
</feature>
<dbReference type="GO" id="GO:0000462">
    <property type="term" value="P:maturation of SSU-rRNA from tricistronic rRNA transcript (SSU-rRNA, 5.8S rRNA, LSU-rRNA)"/>
    <property type="evidence" value="ECO:0007669"/>
    <property type="project" value="TreeGrafter"/>
</dbReference>
<protein>
    <recommendedName>
        <fullName evidence="9">rRNA biogenesis protein RRP36</fullName>
    </recommendedName>
</protein>
<evidence type="ECO:0000256" key="1">
    <source>
        <dbReference type="ARBA" id="ARBA00004604"/>
    </source>
</evidence>
<dbReference type="Proteomes" id="UP000005240">
    <property type="component" value="Unassembled WGS sequence"/>
</dbReference>
<dbReference type="Pfam" id="PF06102">
    <property type="entry name" value="RRP36"/>
    <property type="match status" value="1"/>
</dbReference>
<comment type="function">
    <text evidence="8 9">Component of the 90S pre-ribosome involved in the maturation of rRNAs. Required for early cleavages of the pre-RNAs in the 40S ribosomal subunit maturation pathway.</text>
</comment>
<feature type="compositionally biased region" description="Polar residues" evidence="11">
    <location>
        <begin position="1"/>
        <end position="13"/>
    </location>
</feature>
<sequence length="294" mass="34020">MPTKETSLAQPSRSIPPVSRPAQPLRNPSGATSTSTRSAAHYRQPPPHQLNSPHHHHHPPPSPSHPHLHPSAAQVPSNLTNSHSNPSAHRHPLSYGDHHQLLPQNQKKSIAPRSHKHAPIEISSKKPVTRKRTVVEVPKVERRDPRFDSLSGAVNEDLHERSFGFLKEQQQMEIDRLRQTLQQAKKKSQLNPTQLQALEEQLRREENREVQRQKMEWEKQALRKWKAEENAKRKEGKGAFYLKRKAQKEIILTDRYNHLSQNKSKLHKSIEKKRKKVDGKEKKSMPFKRQRPSD</sequence>
<feature type="region of interest" description="Disordered" evidence="11">
    <location>
        <begin position="1"/>
        <end position="140"/>
    </location>
</feature>
<comment type="subcellular location">
    <subcellularLocation>
        <location evidence="1 9">Nucleus</location>
        <location evidence="1 9">Nucleolus</location>
    </subcellularLocation>
</comment>
<evidence type="ECO:0000256" key="6">
    <source>
        <dbReference type="ARBA" id="ARBA00023242"/>
    </source>
</evidence>
<keyword evidence="3 9" id="KW-0690">Ribosome biogenesis</keyword>
<evidence type="ECO:0000313" key="12">
    <source>
        <dbReference type="EMBL" id="OAV97927.1"/>
    </source>
</evidence>
<keyword evidence="6 9" id="KW-0539">Nucleus</keyword>
<dbReference type="VEuPathDB" id="FungiDB:PTTG_03155"/>
<dbReference type="PANTHER" id="PTHR21738">
    <property type="entry name" value="RIBOSOMAL RNA PROCESSING PROTEIN 36 HOMOLOG"/>
    <property type="match status" value="1"/>
</dbReference>
<accession>A0A180GYK7</accession>
<evidence type="ECO:0000256" key="7">
    <source>
        <dbReference type="ARBA" id="ARBA00023274"/>
    </source>
</evidence>
<proteinExistence type="inferred from homology"/>
<evidence type="ECO:0000256" key="10">
    <source>
        <dbReference type="SAM" id="Coils"/>
    </source>
</evidence>
<dbReference type="GO" id="GO:0005730">
    <property type="term" value="C:nucleolus"/>
    <property type="evidence" value="ECO:0007669"/>
    <property type="project" value="UniProtKB-SubCell"/>
</dbReference>
<dbReference type="GO" id="GO:0030686">
    <property type="term" value="C:90S preribosome"/>
    <property type="evidence" value="ECO:0007669"/>
    <property type="project" value="TreeGrafter"/>
</dbReference>
<feature type="coiled-coil region" evidence="10">
    <location>
        <begin position="167"/>
        <end position="215"/>
    </location>
</feature>
<reference evidence="12" key="2">
    <citation type="submission" date="2016-05" db="EMBL/GenBank/DDBJ databases">
        <title>Comparative analysis highlights variable genome content of wheat rusts and divergence of the mating loci.</title>
        <authorList>
            <person name="Cuomo C.A."/>
            <person name="Bakkeren G."/>
            <person name="Szabo L."/>
            <person name="Khalil H."/>
            <person name="Joly D."/>
            <person name="Goldberg J."/>
            <person name="Young S."/>
            <person name="Zeng Q."/>
            <person name="Fellers J."/>
        </authorList>
    </citation>
    <scope>NUCLEOTIDE SEQUENCE [LARGE SCALE GENOMIC DNA]</scope>
    <source>
        <strain evidence="12">1-1 BBBD Race 1</strain>
    </source>
</reference>
<evidence type="ECO:0000256" key="2">
    <source>
        <dbReference type="ARBA" id="ARBA00009418"/>
    </source>
</evidence>
<reference evidence="13" key="4">
    <citation type="submission" date="2025-05" db="UniProtKB">
        <authorList>
            <consortium name="EnsemblFungi"/>
        </authorList>
    </citation>
    <scope>IDENTIFICATION</scope>
    <source>
        <strain evidence="13">isolate 1-1 / race 1 (BBBD)</strain>
    </source>
</reference>
<evidence type="ECO:0000256" key="4">
    <source>
        <dbReference type="ARBA" id="ARBA00022552"/>
    </source>
</evidence>
<feature type="compositionally biased region" description="Basic residues" evidence="11">
    <location>
        <begin position="264"/>
        <end position="277"/>
    </location>
</feature>
<dbReference type="PANTHER" id="PTHR21738:SF0">
    <property type="entry name" value="RIBOSOMAL RNA PROCESSING PROTEIN 36 HOMOLOG"/>
    <property type="match status" value="1"/>
</dbReference>
<keyword evidence="14" id="KW-1185">Reference proteome</keyword>
<reference evidence="13 14" key="3">
    <citation type="journal article" date="2017" name="G3 (Bethesda)">
        <title>Comparative analysis highlights variable genome content of wheat rusts and divergence of the mating loci.</title>
        <authorList>
            <person name="Cuomo C.A."/>
            <person name="Bakkeren G."/>
            <person name="Khalil H.B."/>
            <person name="Panwar V."/>
            <person name="Joly D."/>
            <person name="Linning R."/>
            <person name="Sakthikumar S."/>
            <person name="Song X."/>
            <person name="Adiconis X."/>
            <person name="Fan L."/>
            <person name="Goldberg J.M."/>
            <person name="Levin J.Z."/>
            <person name="Young S."/>
            <person name="Zeng Q."/>
            <person name="Anikster Y."/>
            <person name="Bruce M."/>
            <person name="Wang M."/>
            <person name="Yin C."/>
            <person name="McCallum B."/>
            <person name="Szabo L.J."/>
            <person name="Hulbert S."/>
            <person name="Chen X."/>
            <person name="Fellers J.P."/>
        </authorList>
    </citation>
    <scope>NUCLEOTIDE SEQUENCE</scope>
    <source>
        <strain evidence="14">Isolate 1-1 / race 1 (BBBD)</strain>
        <strain evidence="13">isolate 1-1 / race 1 (BBBD)</strain>
    </source>
</reference>
<feature type="compositionally biased region" description="Basic residues" evidence="11">
    <location>
        <begin position="285"/>
        <end position="294"/>
    </location>
</feature>
<evidence type="ECO:0000313" key="13">
    <source>
        <dbReference type="EnsemblFungi" id="PTTG_03155-t43_1-p1"/>
    </source>
</evidence>
<evidence type="ECO:0000256" key="5">
    <source>
        <dbReference type="ARBA" id="ARBA00023054"/>
    </source>
</evidence>
<evidence type="ECO:0000256" key="3">
    <source>
        <dbReference type="ARBA" id="ARBA00022517"/>
    </source>
</evidence>
<name>A0A180GYK7_PUCT1</name>
<dbReference type="STRING" id="630390.A0A180GYK7"/>
<evidence type="ECO:0000256" key="8">
    <source>
        <dbReference type="ARBA" id="ARBA00025053"/>
    </source>
</evidence>
<reference evidence="12" key="1">
    <citation type="submission" date="2009-11" db="EMBL/GenBank/DDBJ databases">
        <authorList>
            <consortium name="The Broad Institute Genome Sequencing Platform"/>
            <person name="Ward D."/>
            <person name="Feldgarden M."/>
            <person name="Earl A."/>
            <person name="Young S.K."/>
            <person name="Zeng Q."/>
            <person name="Koehrsen M."/>
            <person name="Alvarado L."/>
            <person name="Berlin A."/>
            <person name="Bochicchio J."/>
            <person name="Borenstein D."/>
            <person name="Chapman S.B."/>
            <person name="Chen Z."/>
            <person name="Engels R."/>
            <person name="Freedman E."/>
            <person name="Gellesch M."/>
            <person name="Goldberg J."/>
            <person name="Griggs A."/>
            <person name="Gujja S."/>
            <person name="Heilman E."/>
            <person name="Heiman D."/>
            <person name="Hepburn T."/>
            <person name="Howarth C."/>
            <person name="Jen D."/>
            <person name="Larson L."/>
            <person name="Lewis B."/>
            <person name="Mehta T."/>
            <person name="Park D."/>
            <person name="Pearson M."/>
            <person name="Roberts A."/>
            <person name="Saif S."/>
            <person name="Shea T."/>
            <person name="Shenoy N."/>
            <person name="Sisk P."/>
            <person name="Stolte C."/>
            <person name="Sykes S."/>
            <person name="Thomson T."/>
            <person name="Walk T."/>
            <person name="White J."/>
            <person name="Yandava C."/>
            <person name="Izard J."/>
            <person name="Baranova O.V."/>
            <person name="Blanton J.M."/>
            <person name="Tanner A.C."/>
            <person name="Dewhirst F.E."/>
            <person name="Haas B."/>
            <person name="Nusbaum C."/>
            <person name="Birren B."/>
        </authorList>
    </citation>
    <scope>NUCLEOTIDE SEQUENCE [LARGE SCALE GENOMIC DNA]</scope>
    <source>
        <strain evidence="12">1-1 BBBD Race 1</strain>
    </source>
</reference>
<gene>
    <name evidence="12" type="ORF">PTTG_03155</name>
</gene>
<organism evidence="12">
    <name type="scientific">Puccinia triticina (isolate 1-1 / race 1 (BBBD))</name>
    <name type="common">Brown leaf rust fungus</name>
    <dbReference type="NCBI Taxonomy" id="630390"/>
    <lineage>
        <taxon>Eukaryota</taxon>
        <taxon>Fungi</taxon>
        <taxon>Dikarya</taxon>
        <taxon>Basidiomycota</taxon>
        <taxon>Pucciniomycotina</taxon>
        <taxon>Pucciniomycetes</taxon>
        <taxon>Pucciniales</taxon>
        <taxon>Pucciniaceae</taxon>
        <taxon>Puccinia</taxon>
    </lineage>
</organism>
<dbReference type="EnsemblFungi" id="PTTG_03155-t43_1">
    <property type="protein sequence ID" value="PTTG_03155-t43_1-p1"/>
    <property type="gene ID" value="PTTG_03155"/>
</dbReference>
<dbReference type="AlphaFoldDB" id="A0A180GYK7"/>
<keyword evidence="5 10" id="KW-0175">Coiled coil</keyword>
<dbReference type="EMBL" id="ADAS02000010">
    <property type="protein sequence ID" value="OAV97927.1"/>
    <property type="molecule type" value="Genomic_DNA"/>
</dbReference>
<evidence type="ECO:0000256" key="11">
    <source>
        <dbReference type="SAM" id="MobiDB-lite"/>
    </source>
</evidence>
<evidence type="ECO:0000256" key="9">
    <source>
        <dbReference type="RuleBase" id="RU368027"/>
    </source>
</evidence>
<keyword evidence="7 9" id="KW-0687">Ribonucleoprotein</keyword>
<comment type="similarity">
    <text evidence="2 9">Belongs to the RRP36 family.</text>
</comment>